<dbReference type="OrthoDB" id="198115at2"/>
<dbReference type="InterPro" id="IPR010982">
    <property type="entry name" value="Lambda_DNA-bd_dom_sf"/>
</dbReference>
<gene>
    <name evidence="1" type="ORF">DLJ46_13535</name>
</gene>
<dbReference type="SUPFAM" id="SSF52540">
    <property type="entry name" value="P-loop containing nucleoside triphosphate hydrolases"/>
    <property type="match status" value="1"/>
</dbReference>
<sequence>MAPAKQAHSGPATRWQCRASGDHSFRSALPPDGLSVDVPTVQNARLAVRSSIGWPEISQRHLQDVDRMATRQAIDPAWWDTEQSDGVPMRQVLAERDIKALLQFLRRRGWSWGAIAQATDIGEQRVREIANGKRRIENYDVYVRVAVGLNIPRDYIGVGLRPIDEPTVAVGSVVGRGTHDVPGEMTVTLKNAIERATPAEVADHGKPDLDRFESQVSQAWADRRHTGQRETNLILVAGLAGSGKTEFAKFLSAVTGWALLDKDVLTRPMVESMLVALKSDPNDRHSELYRAEVRPVEYRSLLNATFANIDNGISTVVTAPFLAEVSDLHWLRWLLHRCDTAGAHPEIVWVSADVETMHTYLQMRDAARDAWKLNHWQEYLASINLDLRPALPHFFIDNSLGSAVRLADEARRISEWIGK</sequence>
<evidence type="ECO:0000313" key="2">
    <source>
        <dbReference type="Proteomes" id="UP000245683"/>
    </source>
</evidence>
<dbReference type="InterPro" id="IPR027417">
    <property type="entry name" value="P-loop_NTPase"/>
</dbReference>
<reference evidence="2" key="1">
    <citation type="submission" date="2018-05" db="EMBL/GenBank/DDBJ databases">
        <title>Micromonospora globispora sp. nov. and Micromonospora rugosa sp. nov., isolated from marine sediment.</title>
        <authorList>
            <person name="Carro L."/>
            <person name="Aysel V."/>
            <person name="Cetin D."/>
            <person name="Igual J.M."/>
            <person name="Klenk H.-P."/>
            <person name="Trujillo M.E."/>
            <person name="Sahin N."/>
        </authorList>
    </citation>
    <scope>NUCLEOTIDE SEQUENCE [LARGE SCALE GENOMIC DNA]</scope>
    <source>
        <strain evidence="2">S2904</strain>
    </source>
</reference>
<comment type="caution">
    <text evidence="1">The sequence shown here is derived from an EMBL/GenBank/DDBJ whole genome shotgun (WGS) entry which is preliminary data.</text>
</comment>
<evidence type="ECO:0008006" key="3">
    <source>
        <dbReference type="Google" id="ProtNLM"/>
    </source>
</evidence>
<dbReference type="EMBL" id="QGSV01000175">
    <property type="protein sequence ID" value="PWU47820.1"/>
    <property type="molecule type" value="Genomic_DNA"/>
</dbReference>
<name>A0A317K599_9ACTN</name>
<dbReference type="AlphaFoldDB" id="A0A317K599"/>
<dbReference type="SUPFAM" id="SSF47413">
    <property type="entry name" value="lambda repressor-like DNA-binding domains"/>
    <property type="match status" value="1"/>
</dbReference>
<dbReference type="Gene3D" id="3.40.50.300">
    <property type="entry name" value="P-loop containing nucleotide triphosphate hydrolases"/>
    <property type="match status" value="1"/>
</dbReference>
<proteinExistence type="predicted"/>
<dbReference type="Proteomes" id="UP000245683">
    <property type="component" value="Unassembled WGS sequence"/>
</dbReference>
<dbReference type="GO" id="GO:0003677">
    <property type="term" value="F:DNA binding"/>
    <property type="evidence" value="ECO:0007669"/>
    <property type="project" value="InterPro"/>
</dbReference>
<organism evidence="1 2">
    <name type="scientific">Micromonospora globispora</name>
    <dbReference type="NCBI Taxonomy" id="1450148"/>
    <lineage>
        <taxon>Bacteria</taxon>
        <taxon>Bacillati</taxon>
        <taxon>Actinomycetota</taxon>
        <taxon>Actinomycetes</taxon>
        <taxon>Micromonosporales</taxon>
        <taxon>Micromonosporaceae</taxon>
        <taxon>Micromonospora</taxon>
    </lineage>
</organism>
<keyword evidence="2" id="KW-1185">Reference proteome</keyword>
<dbReference type="Pfam" id="PF13671">
    <property type="entry name" value="AAA_33"/>
    <property type="match status" value="1"/>
</dbReference>
<evidence type="ECO:0000313" key="1">
    <source>
        <dbReference type="EMBL" id="PWU47820.1"/>
    </source>
</evidence>
<protein>
    <recommendedName>
        <fullName evidence="3">Transcriptional regulator</fullName>
    </recommendedName>
</protein>
<accession>A0A317K599</accession>